<evidence type="ECO:0000313" key="2">
    <source>
        <dbReference type="EMBL" id="MDE1655759.1"/>
    </source>
</evidence>
<keyword evidence="1" id="KW-0472">Membrane</keyword>
<organism evidence="2 3">
    <name type="scientific">Actinotignum sanguinis</name>
    <dbReference type="NCBI Taxonomy" id="1445614"/>
    <lineage>
        <taxon>Bacteria</taxon>
        <taxon>Bacillati</taxon>
        <taxon>Actinomycetota</taxon>
        <taxon>Actinomycetes</taxon>
        <taxon>Actinomycetales</taxon>
        <taxon>Actinomycetaceae</taxon>
        <taxon>Actinotignum</taxon>
    </lineage>
</organism>
<dbReference type="Proteomes" id="UP001219297">
    <property type="component" value="Unassembled WGS sequence"/>
</dbReference>
<comment type="caution">
    <text evidence="2">The sequence shown here is derived from an EMBL/GenBank/DDBJ whole genome shotgun (WGS) entry which is preliminary data.</text>
</comment>
<evidence type="ECO:0008006" key="4">
    <source>
        <dbReference type="Google" id="ProtNLM"/>
    </source>
</evidence>
<name>A0ABT5V4S4_9ACTO</name>
<proteinExistence type="predicted"/>
<feature type="transmembrane region" description="Helical" evidence="1">
    <location>
        <begin position="37"/>
        <end position="58"/>
    </location>
</feature>
<dbReference type="RefSeq" id="WP_274733364.1">
    <property type="nucleotide sequence ID" value="NZ_CAMXYX010000033.1"/>
</dbReference>
<keyword evidence="1" id="KW-0812">Transmembrane</keyword>
<dbReference type="EMBL" id="JARBHI010000002">
    <property type="protein sequence ID" value="MDE1655759.1"/>
    <property type="molecule type" value="Genomic_DNA"/>
</dbReference>
<gene>
    <name evidence="2" type="ORF">PWJ81_01580</name>
</gene>
<dbReference type="GeneID" id="83608392"/>
<feature type="transmembrane region" description="Helical" evidence="1">
    <location>
        <begin position="70"/>
        <end position="90"/>
    </location>
</feature>
<keyword evidence="3" id="KW-1185">Reference proteome</keyword>
<sequence length="228" mass="26500">MSVPVSTLVAAAPSFQRALRKMSKYPREPRVFSHKKLFLTFGWVSEFTIAFTGIALVFSDEASRPDDATIGIILCPIMMVFCSWFLWVGYKRRLGVDNEKTWYSFSPLPYREVYFTDITRIIYTGISFSLFTDKKDKRFAKKKNSIGIGINHFDYTLAYLRILEEMRVRRFTVGKIEPDDPRWPEAWQEMRNALAAEAYRNHQNYYDSHPAELEELNALAVGRYSVGS</sequence>
<accession>A0ABT5V4S4</accession>
<keyword evidence="1" id="KW-1133">Transmembrane helix</keyword>
<evidence type="ECO:0000256" key="1">
    <source>
        <dbReference type="SAM" id="Phobius"/>
    </source>
</evidence>
<protein>
    <recommendedName>
        <fullName evidence="4">DUF304 domain-containing protein</fullName>
    </recommendedName>
</protein>
<evidence type="ECO:0000313" key="3">
    <source>
        <dbReference type="Proteomes" id="UP001219297"/>
    </source>
</evidence>
<reference evidence="2 3" key="1">
    <citation type="submission" date="2023-02" db="EMBL/GenBank/DDBJ databases">
        <title>Defining the Infant Male Urobiome and Moving Towards Mechanisms in Urobiome Research.</title>
        <authorList>
            <person name="Reasoner S."/>
            <person name="Flores V."/>
            <person name="Van Horn G."/>
            <person name="Morales G."/>
            <person name="Peard L."/>
            <person name="Abelson B."/>
            <person name="Manuel C."/>
            <person name="Lee J."/>
            <person name="Baker B."/>
            <person name="Williams T."/>
            <person name="Schmitz J."/>
            <person name="Clayton D."/>
            <person name="Hadjifrangiskou M."/>
        </authorList>
    </citation>
    <scope>NUCLEOTIDE SEQUENCE [LARGE SCALE GENOMIC DNA]</scope>
    <source>
        <strain evidence="2 3">AS1053</strain>
    </source>
</reference>